<reference evidence="3" key="1">
    <citation type="submission" date="2020-07" db="EMBL/GenBank/DDBJ databases">
        <authorList>
            <person name="Lin J."/>
        </authorList>
    </citation>
    <scope>NUCLEOTIDE SEQUENCE</scope>
</reference>
<organism evidence="3">
    <name type="scientific">Ananas comosus var. bracteatus</name>
    <name type="common">red pineapple</name>
    <dbReference type="NCBI Taxonomy" id="296719"/>
    <lineage>
        <taxon>Eukaryota</taxon>
        <taxon>Viridiplantae</taxon>
        <taxon>Streptophyta</taxon>
        <taxon>Embryophyta</taxon>
        <taxon>Tracheophyta</taxon>
        <taxon>Spermatophyta</taxon>
        <taxon>Magnoliopsida</taxon>
        <taxon>Liliopsida</taxon>
        <taxon>Poales</taxon>
        <taxon>Bromeliaceae</taxon>
        <taxon>Bromelioideae</taxon>
        <taxon>Ananas</taxon>
    </lineage>
</organism>
<feature type="region of interest" description="Disordered" evidence="1">
    <location>
        <begin position="90"/>
        <end position="128"/>
    </location>
</feature>
<dbReference type="SUPFAM" id="SSF54160">
    <property type="entry name" value="Chromo domain-like"/>
    <property type="match status" value="1"/>
</dbReference>
<gene>
    <name evidence="3" type="ORF">CB5_LOCUS15890</name>
</gene>
<dbReference type="AlphaFoldDB" id="A0A6V7PPA9"/>
<name>A0A6V7PPA9_ANACO</name>
<evidence type="ECO:0000313" key="3">
    <source>
        <dbReference type="EMBL" id="CAD1832679.1"/>
    </source>
</evidence>
<proteinExistence type="predicted"/>
<evidence type="ECO:0000259" key="2">
    <source>
        <dbReference type="Pfam" id="PF00385"/>
    </source>
</evidence>
<dbReference type="InterPro" id="IPR016197">
    <property type="entry name" value="Chromo-like_dom_sf"/>
</dbReference>
<dbReference type="Pfam" id="PF00385">
    <property type="entry name" value="Chromo"/>
    <property type="match status" value="1"/>
</dbReference>
<protein>
    <recommendedName>
        <fullName evidence="2">Chromo domain-containing protein</fullName>
    </recommendedName>
</protein>
<sequence>MSYEEFPVSIIAREVRKLRNHEIPYVKVRWNNHDDREATWELEDVMKKHHPHLFEELSPPKKQPVHCPVWAVFALRDRSPQHLGPVSQFIPQNKHSGTGLSPCGTSLSPRKSARGPVSPVRDRLPRRLPQHCSEGTGLSYQGPVPESENFQDKVKTLEIELLGRNTIYGLPPNVEKFGVHIKHSNLAICKGPVCYRFDLN</sequence>
<feature type="compositionally biased region" description="Polar residues" evidence="1">
    <location>
        <begin position="90"/>
        <end position="109"/>
    </location>
</feature>
<dbReference type="EMBL" id="LR862150">
    <property type="protein sequence ID" value="CAD1832679.1"/>
    <property type="molecule type" value="Genomic_DNA"/>
</dbReference>
<feature type="domain" description="Chromo" evidence="2">
    <location>
        <begin position="9"/>
        <end position="56"/>
    </location>
</feature>
<dbReference type="InterPro" id="IPR023780">
    <property type="entry name" value="Chromo_domain"/>
</dbReference>
<evidence type="ECO:0000256" key="1">
    <source>
        <dbReference type="SAM" id="MobiDB-lite"/>
    </source>
</evidence>
<accession>A0A6V7PPA9</accession>